<keyword evidence="2 6" id="KW-0698">rRNA processing</keyword>
<dbReference type="GO" id="GO:0004525">
    <property type="term" value="F:ribonuclease III activity"/>
    <property type="evidence" value="ECO:0007669"/>
    <property type="project" value="InterPro"/>
</dbReference>
<evidence type="ECO:0000256" key="6">
    <source>
        <dbReference type="HAMAP-Rule" id="MF_01468"/>
    </source>
</evidence>
<dbReference type="InterPro" id="IPR036389">
    <property type="entry name" value="RNase_III_sf"/>
</dbReference>
<sequence length="131" mass="14847">MPILDKKTVGMYSPLALAFYGDSVYEKLVREKLIMHANMPAGKLHSLAVRFVCCEFQSAACDVIHPLLSQEELDIMRRGRNASGITAPKHSKVAQYRRATSLECLFGYLELIGEGERVKELFEKIWETVEI</sequence>
<dbReference type="PIRSF" id="PIRSF005520">
    <property type="entry name" value="UCP005520"/>
    <property type="match status" value="1"/>
</dbReference>
<dbReference type="InterPro" id="IPR008226">
    <property type="entry name" value="Mini3_fam"/>
</dbReference>
<keyword evidence="6" id="KW-0694">RNA-binding</keyword>
<keyword evidence="6" id="KW-0460">Magnesium</keyword>
<keyword evidence="5 6" id="KW-0378">Hydrolase</keyword>
<evidence type="ECO:0000256" key="1">
    <source>
        <dbReference type="ARBA" id="ARBA00022517"/>
    </source>
</evidence>
<dbReference type="SUPFAM" id="SSF69065">
    <property type="entry name" value="RNase III domain-like"/>
    <property type="match status" value="1"/>
</dbReference>
<evidence type="ECO:0000256" key="4">
    <source>
        <dbReference type="ARBA" id="ARBA00022759"/>
    </source>
</evidence>
<evidence type="ECO:0000256" key="3">
    <source>
        <dbReference type="ARBA" id="ARBA00022722"/>
    </source>
</evidence>
<dbReference type="GO" id="GO:0005737">
    <property type="term" value="C:cytoplasm"/>
    <property type="evidence" value="ECO:0007669"/>
    <property type="project" value="UniProtKB-SubCell"/>
</dbReference>
<organism evidence="8 9">
    <name type="scientific">Candidatus Faeciplasma pullistercoris</name>
    <dbReference type="NCBI Taxonomy" id="2840800"/>
    <lineage>
        <taxon>Bacteria</taxon>
        <taxon>Bacillati</taxon>
        <taxon>Bacillota</taxon>
        <taxon>Clostridia</taxon>
        <taxon>Eubacteriales</taxon>
        <taxon>Oscillospiraceae</taxon>
        <taxon>Oscillospiraceae incertae sedis</taxon>
        <taxon>Candidatus Faeciplasma</taxon>
    </lineage>
</organism>
<dbReference type="PANTHER" id="PTHR34276">
    <property type="entry name" value="MINI-RIBONUCLEASE 3"/>
    <property type="match status" value="1"/>
</dbReference>
<dbReference type="EMBL" id="DVLL01000021">
    <property type="protein sequence ID" value="HIT59205.1"/>
    <property type="molecule type" value="Genomic_DNA"/>
</dbReference>
<keyword evidence="1 6" id="KW-0690">Ribosome biogenesis</keyword>
<accession>A0A9D1GVS6</accession>
<keyword evidence="6" id="KW-0963">Cytoplasm</keyword>
<comment type="subunit">
    <text evidence="6">Homodimer.</text>
</comment>
<proteinExistence type="inferred from homology"/>
<dbReference type="GO" id="GO:0019843">
    <property type="term" value="F:rRNA binding"/>
    <property type="evidence" value="ECO:0007669"/>
    <property type="project" value="UniProtKB-UniRule"/>
</dbReference>
<reference evidence="8" key="2">
    <citation type="journal article" date="2021" name="PeerJ">
        <title>Extensive microbial diversity within the chicken gut microbiome revealed by metagenomics and culture.</title>
        <authorList>
            <person name="Gilroy R."/>
            <person name="Ravi A."/>
            <person name="Getino M."/>
            <person name="Pursley I."/>
            <person name="Horton D.L."/>
            <person name="Alikhan N.F."/>
            <person name="Baker D."/>
            <person name="Gharbi K."/>
            <person name="Hall N."/>
            <person name="Watson M."/>
            <person name="Adriaenssens E.M."/>
            <person name="Foster-Nyarko E."/>
            <person name="Jarju S."/>
            <person name="Secka A."/>
            <person name="Antonio M."/>
            <person name="Oren A."/>
            <person name="Chaudhuri R.R."/>
            <person name="La Ragione R."/>
            <person name="Hildebrand F."/>
            <person name="Pallen M.J."/>
        </authorList>
    </citation>
    <scope>NUCLEOTIDE SEQUENCE</scope>
    <source>
        <strain evidence="8">CHK33-4379</strain>
    </source>
</reference>
<dbReference type="GO" id="GO:0006364">
    <property type="term" value="P:rRNA processing"/>
    <property type="evidence" value="ECO:0007669"/>
    <property type="project" value="UniProtKB-UniRule"/>
</dbReference>
<keyword evidence="4 6" id="KW-0255">Endonuclease</keyword>
<comment type="function">
    <text evidence="6">Involved in correct processing of both the 5' and 3' ends of 23S rRNA precursor. Processes 30S rRNA precursor transcript even in absence of ribonuclease 3 (Rnc); Rnc processes 30S rRNA into smaller rRNA precursors.</text>
</comment>
<comment type="similarity">
    <text evidence="6">Belongs to the MrnC RNase family.</text>
</comment>
<reference evidence="8" key="1">
    <citation type="submission" date="2020-10" db="EMBL/GenBank/DDBJ databases">
        <authorList>
            <person name="Gilroy R."/>
        </authorList>
    </citation>
    <scope>NUCLEOTIDE SEQUENCE</scope>
    <source>
        <strain evidence="8">CHK33-4379</strain>
    </source>
</reference>
<evidence type="ECO:0000256" key="2">
    <source>
        <dbReference type="ARBA" id="ARBA00022552"/>
    </source>
</evidence>
<dbReference type="HAMAP" id="MF_01468">
    <property type="entry name" value="RNase_Mini_III"/>
    <property type="match status" value="1"/>
</dbReference>
<comment type="cofactor">
    <cofactor evidence="6">
        <name>Mg(2+)</name>
        <dbReference type="ChEBI" id="CHEBI:18420"/>
    </cofactor>
</comment>
<comment type="caution">
    <text evidence="8">The sequence shown here is derived from an EMBL/GenBank/DDBJ whole genome shotgun (WGS) entry which is preliminary data.</text>
</comment>
<keyword evidence="3 6" id="KW-0540">Nuclease</keyword>
<dbReference type="EC" id="3.1.26.-" evidence="6"/>
<dbReference type="AlphaFoldDB" id="A0A9D1GVS6"/>
<evidence type="ECO:0000256" key="5">
    <source>
        <dbReference type="ARBA" id="ARBA00022801"/>
    </source>
</evidence>
<dbReference type="InterPro" id="IPR000999">
    <property type="entry name" value="RNase_III_dom"/>
</dbReference>
<feature type="active site" evidence="6">
    <location>
        <position position="22"/>
    </location>
</feature>
<dbReference type="Proteomes" id="UP000824136">
    <property type="component" value="Unassembled WGS sequence"/>
</dbReference>
<evidence type="ECO:0000259" key="7">
    <source>
        <dbReference type="Pfam" id="PF00636"/>
    </source>
</evidence>
<dbReference type="Pfam" id="PF00636">
    <property type="entry name" value="Ribonuclease_3"/>
    <property type="match status" value="1"/>
</dbReference>
<dbReference type="PANTHER" id="PTHR34276:SF1">
    <property type="entry name" value="MINI-RIBONUCLEASE 3"/>
    <property type="match status" value="1"/>
</dbReference>
<keyword evidence="6" id="KW-0699">rRNA-binding</keyword>
<evidence type="ECO:0000313" key="9">
    <source>
        <dbReference type="Proteomes" id="UP000824136"/>
    </source>
</evidence>
<protein>
    <recommendedName>
        <fullName evidence="6">Mini-ribonuclease 3</fullName>
        <shortName evidence="6">Mini-3</shortName>
        <shortName evidence="6">Mini-RNase 3</shortName>
        <ecNumber evidence="6">3.1.26.-</ecNumber>
    </recommendedName>
    <alternativeName>
        <fullName evidence="6">Mini-RNase III</fullName>
        <shortName evidence="6">Mini-III</shortName>
    </alternativeName>
</protein>
<evidence type="ECO:0000313" key="8">
    <source>
        <dbReference type="EMBL" id="HIT59205.1"/>
    </source>
</evidence>
<comment type="subcellular location">
    <subcellularLocation>
        <location evidence="6">Cytoplasm</location>
    </subcellularLocation>
</comment>
<name>A0A9D1GVS6_9FIRM</name>
<feature type="domain" description="RNase III" evidence="7">
    <location>
        <begin position="16"/>
        <end position="111"/>
    </location>
</feature>
<dbReference type="Gene3D" id="1.10.1520.10">
    <property type="entry name" value="Ribonuclease III domain"/>
    <property type="match status" value="1"/>
</dbReference>
<gene>
    <name evidence="6" type="primary">mrnC</name>
    <name evidence="8" type="ORF">IAC39_05810</name>
</gene>